<dbReference type="RefSeq" id="WP_014983937.1">
    <property type="nucleotide sequence ID" value="NC_018681.1"/>
</dbReference>
<keyword evidence="1 5" id="KW-0489">Methyltransferase</keyword>
<organism evidence="5 6">
    <name type="scientific">Nocardia brasiliensis (strain ATCC 700358 / HUJEG-1)</name>
    <dbReference type="NCBI Taxonomy" id="1133849"/>
    <lineage>
        <taxon>Bacteria</taxon>
        <taxon>Bacillati</taxon>
        <taxon>Actinomycetota</taxon>
        <taxon>Actinomycetes</taxon>
        <taxon>Mycobacteriales</taxon>
        <taxon>Nocardiaceae</taxon>
        <taxon>Nocardia</taxon>
    </lineage>
</organism>
<evidence type="ECO:0000313" key="6">
    <source>
        <dbReference type="Proteomes" id="UP000006304"/>
    </source>
</evidence>
<evidence type="ECO:0000256" key="3">
    <source>
        <dbReference type="ARBA" id="ARBA00022691"/>
    </source>
</evidence>
<sequence length="250" mass="26535">MNDPATGDRFATYGATYAESEELPLRKHLEAPSFLSALGDLAGLTVLDAGCGSGFYARTFARSGAARVIGLDMSEGMLAVAEERERIDAYGITYVLGDLSDAVRLGPVDVVTAVYVLPYATSPAHLGAMCRGAADALRPGGRFVTFAVNPDFAADPAWYAPYGFALRCAHTGAEGEPATLVSGMFDPPLEVELRRWSKQAHDTALRAAGFAGITWSPPRPSAAGLAEFGAAFWEPYTRIPHALIITAHRP</sequence>
<dbReference type="Gene3D" id="3.40.50.150">
    <property type="entry name" value="Vaccinia Virus protein VP39"/>
    <property type="match status" value="1"/>
</dbReference>
<dbReference type="eggNOG" id="COG2227">
    <property type="taxonomic scope" value="Bacteria"/>
</dbReference>
<dbReference type="GO" id="GO:0032259">
    <property type="term" value="P:methylation"/>
    <property type="evidence" value="ECO:0007669"/>
    <property type="project" value="UniProtKB-KW"/>
</dbReference>
<feature type="domain" description="Methyltransferase" evidence="4">
    <location>
        <begin position="46"/>
        <end position="141"/>
    </location>
</feature>
<dbReference type="KEGG" id="nbr:O3I_015605"/>
<evidence type="ECO:0000256" key="2">
    <source>
        <dbReference type="ARBA" id="ARBA00022679"/>
    </source>
</evidence>
<accession>K0EU67</accession>
<protein>
    <submittedName>
        <fullName evidence="5">Methyltransferase</fullName>
    </submittedName>
</protein>
<evidence type="ECO:0000256" key="1">
    <source>
        <dbReference type="ARBA" id="ARBA00022603"/>
    </source>
</evidence>
<dbReference type="SUPFAM" id="SSF53335">
    <property type="entry name" value="S-adenosyl-L-methionine-dependent methyltransferases"/>
    <property type="match status" value="1"/>
</dbReference>
<dbReference type="GO" id="GO:0008168">
    <property type="term" value="F:methyltransferase activity"/>
    <property type="evidence" value="ECO:0007669"/>
    <property type="project" value="UniProtKB-KW"/>
</dbReference>
<gene>
    <name evidence="5" type="ORF">O3I_015605</name>
</gene>
<dbReference type="Pfam" id="PF13649">
    <property type="entry name" value="Methyltransf_25"/>
    <property type="match status" value="1"/>
</dbReference>
<dbReference type="HOGENOM" id="CLU_049749_3_2_11"/>
<dbReference type="PANTHER" id="PTHR43464:SF19">
    <property type="entry name" value="UBIQUINONE BIOSYNTHESIS O-METHYLTRANSFERASE, MITOCHONDRIAL"/>
    <property type="match status" value="1"/>
</dbReference>
<dbReference type="InterPro" id="IPR041698">
    <property type="entry name" value="Methyltransf_25"/>
</dbReference>
<keyword evidence="2 5" id="KW-0808">Transferase</keyword>
<name>K0EU67_NOCB7</name>
<keyword evidence="3" id="KW-0949">S-adenosyl-L-methionine</keyword>
<evidence type="ECO:0000259" key="4">
    <source>
        <dbReference type="Pfam" id="PF13649"/>
    </source>
</evidence>
<dbReference type="InterPro" id="IPR029063">
    <property type="entry name" value="SAM-dependent_MTases_sf"/>
</dbReference>
<dbReference type="EMBL" id="CP003876">
    <property type="protein sequence ID" value="AFU01082.1"/>
    <property type="molecule type" value="Genomic_DNA"/>
</dbReference>
<evidence type="ECO:0000313" key="5">
    <source>
        <dbReference type="EMBL" id="AFU01082.1"/>
    </source>
</evidence>
<dbReference type="STRING" id="1133849.O3I_015605"/>
<reference evidence="5 6" key="1">
    <citation type="journal article" date="2012" name="J. Bacteriol.">
        <title>Complete genome sequence of Nocardia brasiliensis HUJEG-1.</title>
        <authorList>
            <person name="Vera-Cabrera L."/>
            <person name="Ortiz-Lopez R."/>
            <person name="Elizondo-Gonzalez R."/>
            <person name="Perez-Maya A.A."/>
            <person name="Ocampo-Candiani J."/>
        </authorList>
    </citation>
    <scope>NUCLEOTIDE SEQUENCE [LARGE SCALE GENOMIC DNA]</scope>
    <source>
        <strain evidence="6">ATCC 700358</strain>
    </source>
</reference>
<dbReference type="PANTHER" id="PTHR43464">
    <property type="entry name" value="METHYLTRANSFERASE"/>
    <property type="match status" value="1"/>
</dbReference>
<dbReference type="CDD" id="cd02440">
    <property type="entry name" value="AdoMet_MTases"/>
    <property type="match status" value="1"/>
</dbReference>
<proteinExistence type="predicted"/>
<keyword evidence="6" id="KW-1185">Reference proteome</keyword>
<dbReference type="Proteomes" id="UP000006304">
    <property type="component" value="Chromosome"/>
</dbReference>
<dbReference type="AlphaFoldDB" id="K0EU67"/>